<evidence type="ECO:0000313" key="2">
    <source>
        <dbReference type="Proteomes" id="UP001597068"/>
    </source>
</evidence>
<protein>
    <submittedName>
        <fullName evidence="1">Uncharacterized protein</fullName>
    </submittedName>
</protein>
<proteinExistence type="predicted"/>
<accession>A0ABW3GBC2</accession>
<feature type="non-terminal residue" evidence="1">
    <location>
        <position position="88"/>
    </location>
</feature>
<evidence type="ECO:0000313" key="1">
    <source>
        <dbReference type="EMBL" id="MFD0927383.1"/>
    </source>
</evidence>
<sequence length="88" mass="9628">MRTEIPSEDGIYDDIPDTLYHSSRDSLSSSGARTLLEPGGPAKFVGAPRVEKKEYDLGHVVHALVLGKGSDLAVLKYDDWRTKAAREA</sequence>
<reference evidence="2" key="1">
    <citation type="journal article" date="2019" name="Int. J. Syst. Evol. Microbiol.">
        <title>The Global Catalogue of Microorganisms (GCM) 10K type strain sequencing project: providing services to taxonomists for standard genome sequencing and annotation.</title>
        <authorList>
            <consortium name="The Broad Institute Genomics Platform"/>
            <consortium name="The Broad Institute Genome Sequencing Center for Infectious Disease"/>
            <person name="Wu L."/>
            <person name="Ma J."/>
        </authorList>
    </citation>
    <scope>NUCLEOTIDE SEQUENCE [LARGE SCALE GENOMIC DNA]</scope>
    <source>
        <strain evidence="2">CCUG 50873</strain>
    </source>
</reference>
<dbReference type="InterPro" id="IPR011604">
    <property type="entry name" value="PDDEXK-like_dom_sf"/>
</dbReference>
<dbReference type="EMBL" id="JBHTIL010000005">
    <property type="protein sequence ID" value="MFD0927383.1"/>
    <property type="molecule type" value="Genomic_DNA"/>
</dbReference>
<gene>
    <name evidence="1" type="ORF">ACFQ04_16710</name>
</gene>
<organism evidence="1 2">
    <name type="scientific">Williamsia deligens</name>
    <dbReference type="NCBI Taxonomy" id="321325"/>
    <lineage>
        <taxon>Bacteria</taxon>
        <taxon>Bacillati</taxon>
        <taxon>Actinomycetota</taxon>
        <taxon>Actinomycetes</taxon>
        <taxon>Mycobacteriales</taxon>
        <taxon>Nocardiaceae</taxon>
        <taxon>Williamsia</taxon>
    </lineage>
</organism>
<keyword evidence="2" id="KW-1185">Reference proteome</keyword>
<dbReference type="Gene3D" id="3.90.320.10">
    <property type="match status" value="1"/>
</dbReference>
<dbReference type="Proteomes" id="UP001597068">
    <property type="component" value="Unassembled WGS sequence"/>
</dbReference>
<name>A0ABW3GBC2_9NOCA</name>
<comment type="caution">
    <text evidence="1">The sequence shown here is derived from an EMBL/GenBank/DDBJ whole genome shotgun (WGS) entry which is preliminary data.</text>
</comment>